<dbReference type="InterPro" id="IPR035440">
    <property type="entry name" value="4HB_MCP_dom_sf"/>
</dbReference>
<dbReference type="InterPro" id="IPR051310">
    <property type="entry name" value="MCP_chemotaxis"/>
</dbReference>
<dbReference type="SMART" id="SM00283">
    <property type="entry name" value="MA"/>
    <property type="match status" value="1"/>
</dbReference>
<evidence type="ECO:0000256" key="9">
    <source>
        <dbReference type="ARBA" id="ARBA00023224"/>
    </source>
</evidence>
<evidence type="ECO:0000256" key="2">
    <source>
        <dbReference type="ARBA" id="ARBA00022475"/>
    </source>
</evidence>
<evidence type="ECO:0000256" key="5">
    <source>
        <dbReference type="ARBA" id="ARBA00022519"/>
    </source>
</evidence>
<dbReference type="Gene3D" id="1.10.287.950">
    <property type="entry name" value="Methyl-accepting chemotaxis protein"/>
    <property type="match status" value="1"/>
</dbReference>
<evidence type="ECO:0000259" key="13">
    <source>
        <dbReference type="PROSITE" id="PS50111"/>
    </source>
</evidence>
<dbReference type="InterPro" id="IPR004090">
    <property type="entry name" value="Chemotax_Me-accpt_rcpt"/>
</dbReference>
<comment type="similarity">
    <text evidence="10">Belongs to the methyl-accepting chemotaxis (MCP) protein family.</text>
</comment>
<keyword evidence="3" id="KW-0488">Methylation</keyword>
<keyword evidence="15" id="KW-1185">Reference proteome</keyword>
<proteinExistence type="inferred from homology"/>
<evidence type="ECO:0000256" key="12">
    <source>
        <dbReference type="SAM" id="Phobius"/>
    </source>
</evidence>
<dbReference type="PROSITE" id="PS50111">
    <property type="entry name" value="CHEMOTAXIS_TRANSDUC_2"/>
    <property type="match status" value="1"/>
</dbReference>
<keyword evidence="7 12" id="KW-1133">Transmembrane helix</keyword>
<feature type="domain" description="Methyl-accepting transducer" evidence="13">
    <location>
        <begin position="271"/>
        <end position="500"/>
    </location>
</feature>
<protein>
    <submittedName>
        <fullName evidence="14">Methyl-accepting chemotaxis protein</fullName>
    </submittedName>
</protein>
<name>A0A2U1TYI4_9GAMM</name>
<evidence type="ECO:0000256" key="1">
    <source>
        <dbReference type="ARBA" id="ARBA00004429"/>
    </source>
</evidence>
<keyword evidence="8 12" id="KW-0472">Membrane</keyword>
<dbReference type="PANTHER" id="PTHR43531:SF14">
    <property type="entry name" value="METHYL-ACCEPTING CHEMOTAXIS PROTEIN I-RELATED"/>
    <property type="match status" value="1"/>
</dbReference>
<gene>
    <name evidence="14" type="ORF">DDT56_13170</name>
</gene>
<evidence type="ECO:0000313" key="14">
    <source>
        <dbReference type="EMBL" id="PWC14466.1"/>
    </source>
</evidence>
<evidence type="ECO:0000313" key="15">
    <source>
        <dbReference type="Proteomes" id="UP000296159"/>
    </source>
</evidence>
<dbReference type="GO" id="GO:0005886">
    <property type="term" value="C:plasma membrane"/>
    <property type="evidence" value="ECO:0007669"/>
    <property type="project" value="UniProtKB-SubCell"/>
</dbReference>
<dbReference type="GO" id="GO:0006935">
    <property type="term" value="P:chemotaxis"/>
    <property type="evidence" value="ECO:0007669"/>
    <property type="project" value="UniProtKB-KW"/>
</dbReference>
<sequence length="560" mass="60576">MSFLKNISIRIMVLIIVAFLLLIWGASSGYSLYSLYQATDLLNKNETQRKTYSYLVYGSDQYFRAVTRLERTMDYLQNNDAENAQKTLDMAQSAITNSKASLAKFKAAEHVGVDNATLESITNNWSRLIAAAIDPMNGALQQNNVEAFRQVFRDVYPPISLAFGGDIKKYTDQITSAEFIPLVNEHNIHNRNVLIAAMIIGIAVLLFTEYYLRNYLVIPIGVLKSHLAQLTAGRLGCDLAEFGRNCAGRLIPDIKRLQKSLRDTVTVIRRSATAIDDGTTRIRKGNDDLASRTEQQAAALQQTAASMEQISSTVKQTAENVHQARVLAQEATDTAKKGGEISTNVMATMDDISASSRKISDITTVINAIAFQTNILALNAAVEAARAGEQGRGFAVVAGEVRTLAQRSAQAAKEIEALIDESVSRVSAGAGQVRQSGEAMGAIIAAIDHVNELISEIAAATDEQTHGISQISQAIHEIDGVTQQNAALVLQSAEAASKLDQQTSELSAAVDVFQLESGDGLSDVVPQGALHTPLQRPVMVKENTPLLSAGGHGDRGWEKF</sequence>
<evidence type="ECO:0000256" key="6">
    <source>
        <dbReference type="ARBA" id="ARBA00022692"/>
    </source>
</evidence>
<dbReference type="AlphaFoldDB" id="A0A2U1TYI4"/>
<dbReference type="FunFam" id="1.10.287.950:FF:000001">
    <property type="entry name" value="Methyl-accepting chemotaxis sensory transducer"/>
    <property type="match status" value="1"/>
</dbReference>
<dbReference type="PANTHER" id="PTHR43531">
    <property type="entry name" value="PROTEIN ICFG"/>
    <property type="match status" value="1"/>
</dbReference>
<dbReference type="SUPFAM" id="SSF58104">
    <property type="entry name" value="Methyl-accepting chemotaxis protein (MCP) signaling domain"/>
    <property type="match status" value="1"/>
</dbReference>
<evidence type="ECO:0000256" key="10">
    <source>
        <dbReference type="ARBA" id="ARBA00029447"/>
    </source>
</evidence>
<evidence type="ECO:0000256" key="11">
    <source>
        <dbReference type="PROSITE-ProRule" id="PRU00284"/>
    </source>
</evidence>
<dbReference type="InterPro" id="IPR003122">
    <property type="entry name" value="Tar_rcpt_lig-bd"/>
</dbReference>
<dbReference type="Pfam" id="PF02203">
    <property type="entry name" value="TarH"/>
    <property type="match status" value="1"/>
</dbReference>
<reference evidence="14 15" key="1">
    <citation type="submission" date="2018-04" db="EMBL/GenBank/DDBJ databases">
        <title>Brenneria corticis sp.nov.</title>
        <authorList>
            <person name="Li Y."/>
        </authorList>
    </citation>
    <scope>NUCLEOTIDE SEQUENCE [LARGE SCALE GENOMIC DNA]</scope>
    <source>
        <strain evidence="14 15">CFCC 11842</strain>
    </source>
</reference>
<dbReference type="InterPro" id="IPR004089">
    <property type="entry name" value="MCPsignal_dom"/>
</dbReference>
<dbReference type="Gene3D" id="1.20.120.30">
    <property type="entry name" value="Aspartate receptor, ligand-binding domain"/>
    <property type="match status" value="1"/>
</dbReference>
<dbReference type="Proteomes" id="UP000296159">
    <property type="component" value="Unassembled WGS sequence"/>
</dbReference>
<keyword evidence="2" id="KW-1003">Cell membrane</keyword>
<evidence type="ECO:0000256" key="7">
    <source>
        <dbReference type="ARBA" id="ARBA00022989"/>
    </source>
</evidence>
<evidence type="ECO:0000256" key="3">
    <source>
        <dbReference type="ARBA" id="ARBA00022481"/>
    </source>
</evidence>
<dbReference type="RefSeq" id="WP_136166894.1">
    <property type="nucleotide sequence ID" value="NZ_KZ819081.1"/>
</dbReference>
<dbReference type="GO" id="GO:0004888">
    <property type="term" value="F:transmembrane signaling receptor activity"/>
    <property type="evidence" value="ECO:0007669"/>
    <property type="project" value="InterPro"/>
</dbReference>
<evidence type="ECO:0000256" key="8">
    <source>
        <dbReference type="ARBA" id="ARBA00023136"/>
    </source>
</evidence>
<dbReference type="SUPFAM" id="SSF47170">
    <property type="entry name" value="Aspartate receptor, ligand-binding domain"/>
    <property type="match status" value="1"/>
</dbReference>
<keyword evidence="4" id="KW-0145">Chemotaxis</keyword>
<feature type="transmembrane region" description="Helical" evidence="12">
    <location>
        <begin position="193"/>
        <end position="212"/>
    </location>
</feature>
<dbReference type="EMBL" id="QDKH01000014">
    <property type="protein sequence ID" value="PWC14466.1"/>
    <property type="molecule type" value="Genomic_DNA"/>
</dbReference>
<dbReference type="GO" id="GO:0007165">
    <property type="term" value="P:signal transduction"/>
    <property type="evidence" value="ECO:0007669"/>
    <property type="project" value="UniProtKB-KW"/>
</dbReference>
<dbReference type="CDD" id="cd11386">
    <property type="entry name" value="MCP_signal"/>
    <property type="match status" value="1"/>
</dbReference>
<comment type="subcellular location">
    <subcellularLocation>
        <location evidence="1">Cell inner membrane</location>
        <topology evidence="1">Multi-pass membrane protein</topology>
    </subcellularLocation>
</comment>
<evidence type="ECO:0000256" key="4">
    <source>
        <dbReference type="ARBA" id="ARBA00022500"/>
    </source>
</evidence>
<organism evidence="14 15">
    <name type="scientific">Brenneria corticis</name>
    <dbReference type="NCBI Taxonomy" id="2173106"/>
    <lineage>
        <taxon>Bacteria</taxon>
        <taxon>Pseudomonadati</taxon>
        <taxon>Pseudomonadota</taxon>
        <taxon>Gammaproteobacteria</taxon>
        <taxon>Enterobacterales</taxon>
        <taxon>Pectobacteriaceae</taxon>
        <taxon>Brenneria</taxon>
    </lineage>
</organism>
<keyword evidence="9 11" id="KW-0807">Transducer</keyword>
<keyword evidence="6 12" id="KW-0812">Transmembrane</keyword>
<dbReference type="Pfam" id="PF00015">
    <property type="entry name" value="MCPsignal"/>
    <property type="match status" value="1"/>
</dbReference>
<comment type="caution">
    <text evidence="14">The sequence shown here is derived from an EMBL/GenBank/DDBJ whole genome shotgun (WGS) entry which is preliminary data.</text>
</comment>
<dbReference type="PRINTS" id="PR00260">
    <property type="entry name" value="CHEMTRNSDUCR"/>
</dbReference>
<accession>A0A2U1TYI4</accession>
<keyword evidence="5" id="KW-0997">Cell inner membrane</keyword>